<dbReference type="GO" id="GO:0043190">
    <property type="term" value="C:ATP-binding cassette (ABC) transporter complex"/>
    <property type="evidence" value="ECO:0007669"/>
    <property type="project" value="InterPro"/>
</dbReference>
<dbReference type="STRING" id="314230.DSM3645_24680"/>
<gene>
    <name evidence="6" type="ORF">DSM3645_24680</name>
</gene>
<dbReference type="Gene3D" id="3.40.190.10">
    <property type="entry name" value="Periplasmic binding protein-like II"/>
    <property type="match status" value="1"/>
</dbReference>
<reference evidence="6 7" key="1">
    <citation type="submission" date="2006-02" db="EMBL/GenBank/DDBJ databases">
        <authorList>
            <person name="Amann R."/>
            <person name="Ferriera S."/>
            <person name="Johnson J."/>
            <person name="Kravitz S."/>
            <person name="Halpern A."/>
            <person name="Remington K."/>
            <person name="Beeson K."/>
            <person name="Tran B."/>
            <person name="Rogers Y.-H."/>
            <person name="Friedman R."/>
            <person name="Venter J.C."/>
        </authorList>
    </citation>
    <scope>NUCLEOTIDE SEQUENCE [LARGE SCALE GENOMIC DNA]</scope>
    <source>
        <strain evidence="6 7">DSM 3645</strain>
    </source>
</reference>
<dbReference type="GO" id="GO:1904680">
    <property type="term" value="F:peptide transmembrane transporter activity"/>
    <property type="evidence" value="ECO:0007669"/>
    <property type="project" value="TreeGrafter"/>
</dbReference>
<dbReference type="Gene3D" id="3.90.76.10">
    <property type="entry name" value="Dipeptide-binding Protein, Domain 1"/>
    <property type="match status" value="1"/>
</dbReference>
<protein>
    <submittedName>
        <fullName evidence="6">Peptide ABC transporter, periplasmic peptide-binding protein</fullName>
    </submittedName>
</protein>
<evidence type="ECO:0000256" key="2">
    <source>
        <dbReference type="ARBA" id="ARBA00022448"/>
    </source>
</evidence>
<accession>A3ZV27</accession>
<dbReference type="CDD" id="cd08514">
    <property type="entry name" value="PBP2_AppA_like"/>
    <property type="match status" value="1"/>
</dbReference>
<evidence type="ECO:0000313" key="6">
    <source>
        <dbReference type="EMBL" id="EAQ79763.1"/>
    </source>
</evidence>
<dbReference type="eggNOG" id="COG0747">
    <property type="taxonomic scope" value="Bacteria"/>
</dbReference>
<feature type="domain" description="Solute-binding protein family 5" evidence="5">
    <location>
        <begin position="150"/>
        <end position="522"/>
    </location>
</feature>
<proteinExistence type="inferred from homology"/>
<comment type="similarity">
    <text evidence="1">Belongs to the bacterial solute-binding protein 5 family.</text>
</comment>
<feature type="compositionally biased region" description="Acidic residues" evidence="4">
    <location>
        <begin position="1"/>
        <end position="16"/>
    </location>
</feature>
<dbReference type="GO" id="GO:0030288">
    <property type="term" value="C:outer membrane-bounded periplasmic space"/>
    <property type="evidence" value="ECO:0007669"/>
    <property type="project" value="UniProtKB-ARBA"/>
</dbReference>
<comment type="caution">
    <text evidence="6">The sequence shown here is derived from an EMBL/GenBank/DDBJ whole genome shotgun (WGS) entry which is preliminary data.</text>
</comment>
<dbReference type="InterPro" id="IPR039424">
    <property type="entry name" value="SBP_5"/>
</dbReference>
<feature type="region of interest" description="Disordered" evidence="4">
    <location>
        <begin position="1"/>
        <end position="20"/>
    </location>
</feature>
<dbReference type="PIRSF" id="PIRSF002741">
    <property type="entry name" value="MppA"/>
    <property type="match status" value="1"/>
</dbReference>
<dbReference type="Gene3D" id="3.10.105.10">
    <property type="entry name" value="Dipeptide-binding Protein, Domain 3"/>
    <property type="match status" value="1"/>
</dbReference>
<evidence type="ECO:0000259" key="5">
    <source>
        <dbReference type="Pfam" id="PF00496"/>
    </source>
</evidence>
<dbReference type="AlphaFoldDB" id="A3ZV27"/>
<dbReference type="PANTHER" id="PTHR30290:SF9">
    <property type="entry name" value="OLIGOPEPTIDE-BINDING PROTEIN APPA"/>
    <property type="match status" value="1"/>
</dbReference>
<dbReference type="EMBL" id="AANZ01000013">
    <property type="protein sequence ID" value="EAQ79763.1"/>
    <property type="molecule type" value="Genomic_DNA"/>
</dbReference>
<dbReference type="InterPro" id="IPR000914">
    <property type="entry name" value="SBP_5_dom"/>
</dbReference>
<keyword evidence="3" id="KW-0732">Signal</keyword>
<name>A3ZV27_9BACT</name>
<dbReference type="Pfam" id="PF00496">
    <property type="entry name" value="SBP_bac_5"/>
    <property type="match status" value="1"/>
</dbReference>
<organism evidence="6 7">
    <name type="scientific">Blastopirellula marina DSM 3645</name>
    <dbReference type="NCBI Taxonomy" id="314230"/>
    <lineage>
        <taxon>Bacteria</taxon>
        <taxon>Pseudomonadati</taxon>
        <taxon>Planctomycetota</taxon>
        <taxon>Planctomycetia</taxon>
        <taxon>Pirellulales</taxon>
        <taxon>Pirellulaceae</taxon>
        <taxon>Blastopirellula</taxon>
    </lineage>
</organism>
<evidence type="ECO:0000256" key="4">
    <source>
        <dbReference type="SAM" id="MobiDB-lite"/>
    </source>
</evidence>
<dbReference type="HOGENOM" id="CLU_017028_8_6_0"/>
<evidence type="ECO:0000313" key="7">
    <source>
        <dbReference type="Proteomes" id="UP000004358"/>
    </source>
</evidence>
<evidence type="ECO:0000256" key="3">
    <source>
        <dbReference type="ARBA" id="ARBA00022729"/>
    </source>
</evidence>
<dbReference type="SUPFAM" id="SSF53850">
    <property type="entry name" value="Periplasmic binding protein-like II"/>
    <property type="match status" value="1"/>
</dbReference>
<evidence type="ECO:0000256" key="1">
    <source>
        <dbReference type="ARBA" id="ARBA00005695"/>
    </source>
</evidence>
<sequence length="615" mass="70928">MPGEEGEEVAEEEPEMLLEPFDAPPLEEIDAKVKWVDQRVIDPIELLAKQLEKEPPLTDVETALQLKNNFPPNKENNDKILSALGRLPKSDQEVDYDATIVRHVGGDAKSTNPLMISSVTEFDVVGLMGIEIYGFDWNMDPLANSDYVVSWQTSEDGMYDKLVLRDDIYWSDGKKFTAQDVMFSFQVIMDPESRVPAVKQGTDKIRWVQAYDDQTVVYFHRESTPVNVWNINFPVIPKHVYEETIKEDPTMRLSDAHAKLESNPICGGAYKLVKHDRGQEIVLERREDFYMVDGKQVRRKPYFKTIRFRIIEDPNTAMLALKTGSIEEMAITADLWTTQANDDKFYEKNTKVTATEWVSFHICWNTKSPFFSDKRVRQAMSYAFDHQEMIDKLFSGLYEPAAGPFHPTSWMSPKPMPEPYQQDLDKAEELLDEAGWVDSDFDGIRDKEINGKRVRFEFSVTCPPSPIMERVARLLKRSLSKIGVACNIKLVEFTALQQMNLDGQFEATLGGWGTSTDPYSSENIFATGEGRNYGRYSNPEIDKLFDQGQKEFDREKRAEIYGEIHKILYEDQVYTWLFYRNSFYGFNKKLRGYRFSPRGPYNYSPGFNSIWAAQP</sequence>
<dbReference type="Proteomes" id="UP000004358">
    <property type="component" value="Unassembled WGS sequence"/>
</dbReference>
<dbReference type="InterPro" id="IPR030678">
    <property type="entry name" value="Peptide/Ni-bd"/>
</dbReference>
<keyword evidence="2" id="KW-0813">Transport</keyword>
<dbReference type="GO" id="GO:0015833">
    <property type="term" value="P:peptide transport"/>
    <property type="evidence" value="ECO:0007669"/>
    <property type="project" value="TreeGrafter"/>
</dbReference>
<dbReference type="PANTHER" id="PTHR30290">
    <property type="entry name" value="PERIPLASMIC BINDING COMPONENT OF ABC TRANSPORTER"/>
    <property type="match status" value="1"/>
</dbReference>